<dbReference type="SMART" id="SM00563">
    <property type="entry name" value="PlsC"/>
    <property type="match status" value="1"/>
</dbReference>
<dbReference type="GO" id="GO:0006654">
    <property type="term" value="P:phosphatidic acid biosynthetic process"/>
    <property type="evidence" value="ECO:0007669"/>
    <property type="project" value="TreeGrafter"/>
</dbReference>
<evidence type="ECO:0000256" key="1">
    <source>
        <dbReference type="ARBA" id="ARBA00005189"/>
    </source>
</evidence>
<evidence type="ECO:0000259" key="4">
    <source>
        <dbReference type="SMART" id="SM00563"/>
    </source>
</evidence>
<gene>
    <name evidence="5" type="ORF">SAMN05216272_106188</name>
</gene>
<accession>A0A1G8IEH1</accession>
<dbReference type="EMBL" id="FNDS01000006">
    <property type="protein sequence ID" value="SDI16950.1"/>
    <property type="molecule type" value="Genomic_DNA"/>
</dbReference>
<protein>
    <recommendedName>
        <fullName evidence="4">Phospholipid/glycerol acyltransferase domain-containing protein</fullName>
    </recommendedName>
</protein>
<dbReference type="OrthoDB" id="9808424at2"/>
<dbReference type="InterPro" id="IPR002123">
    <property type="entry name" value="Plipid/glycerol_acylTrfase"/>
</dbReference>
<dbReference type="PANTHER" id="PTHR10434">
    <property type="entry name" value="1-ACYL-SN-GLYCEROL-3-PHOSPHATE ACYLTRANSFERASE"/>
    <property type="match status" value="1"/>
</dbReference>
<name>A0A1G8IEH1_9PSED</name>
<dbReference type="PANTHER" id="PTHR10434:SF11">
    <property type="entry name" value="1-ACYL-SN-GLYCEROL-3-PHOSPHATE ACYLTRANSFERASE"/>
    <property type="match status" value="1"/>
</dbReference>
<sequence>MLESIFAYAIIAGARAITGLRSLWLGTTPKDAQRIYYANHSSHGDFVLLWASLPAQLRRRTRPVAGADYWGKGGLRGFVINRVFNGVLIERQRSESGGNPLEPVEQALAAGDSLILFPEGTRNLDEEVKLLPFKSGIYHLSKAHPEVELVPVWLANLNRVMPKGRALPLPLLCTLSFGAPLAVQEGEAKEAFIERARDALLALAPAEGH</sequence>
<organism evidence="5 6">
    <name type="scientific">Pseudomonas panipatensis</name>
    <dbReference type="NCBI Taxonomy" id="428992"/>
    <lineage>
        <taxon>Bacteria</taxon>
        <taxon>Pseudomonadati</taxon>
        <taxon>Pseudomonadota</taxon>
        <taxon>Gammaproteobacteria</taxon>
        <taxon>Pseudomonadales</taxon>
        <taxon>Pseudomonadaceae</taxon>
        <taxon>Pseudomonas</taxon>
    </lineage>
</organism>
<comment type="pathway">
    <text evidence="1">Lipid metabolism.</text>
</comment>
<dbReference type="Pfam" id="PF01553">
    <property type="entry name" value="Acyltransferase"/>
    <property type="match status" value="1"/>
</dbReference>
<evidence type="ECO:0000256" key="2">
    <source>
        <dbReference type="ARBA" id="ARBA00022679"/>
    </source>
</evidence>
<dbReference type="SUPFAM" id="SSF69593">
    <property type="entry name" value="Glycerol-3-phosphate (1)-acyltransferase"/>
    <property type="match status" value="1"/>
</dbReference>
<dbReference type="AlphaFoldDB" id="A0A1G8IEH1"/>
<keyword evidence="6" id="KW-1185">Reference proteome</keyword>
<dbReference type="GO" id="GO:0003841">
    <property type="term" value="F:1-acylglycerol-3-phosphate O-acyltransferase activity"/>
    <property type="evidence" value="ECO:0007669"/>
    <property type="project" value="TreeGrafter"/>
</dbReference>
<dbReference type="STRING" id="428992.SAMN05216272_106188"/>
<evidence type="ECO:0000313" key="5">
    <source>
        <dbReference type="EMBL" id="SDI16950.1"/>
    </source>
</evidence>
<proteinExistence type="predicted"/>
<dbReference type="CDD" id="cd07989">
    <property type="entry name" value="LPLAT_AGPAT-like"/>
    <property type="match status" value="1"/>
</dbReference>
<evidence type="ECO:0000256" key="3">
    <source>
        <dbReference type="ARBA" id="ARBA00023315"/>
    </source>
</evidence>
<keyword evidence="3" id="KW-0012">Acyltransferase</keyword>
<keyword evidence="2" id="KW-0808">Transferase</keyword>
<reference evidence="6" key="1">
    <citation type="submission" date="2016-10" db="EMBL/GenBank/DDBJ databases">
        <authorList>
            <person name="Varghese N."/>
            <person name="Submissions S."/>
        </authorList>
    </citation>
    <scope>NUCLEOTIDE SEQUENCE [LARGE SCALE GENOMIC DNA]</scope>
    <source>
        <strain evidence="6">CCM 7469</strain>
    </source>
</reference>
<feature type="domain" description="Phospholipid/glycerol acyltransferase" evidence="4">
    <location>
        <begin position="34"/>
        <end position="157"/>
    </location>
</feature>
<dbReference type="Proteomes" id="UP000199636">
    <property type="component" value="Unassembled WGS sequence"/>
</dbReference>
<evidence type="ECO:0000313" key="6">
    <source>
        <dbReference type="Proteomes" id="UP000199636"/>
    </source>
</evidence>
<dbReference type="RefSeq" id="WP_090263723.1">
    <property type="nucleotide sequence ID" value="NZ_FNDS01000006.1"/>
</dbReference>